<dbReference type="EMBL" id="JAPMUA010000001">
    <property type="protein sequence ID" value="MDG3584729.1"/>
    <property type="molecule type" value="Genomic_DNA"/>
</dbReference>
<protein>
    <submittedName>
        <fullName evidence="1">Uncharacterized protein</fullName>
    </submittedName>
</protein>
<reference evidence="1" key="1">
    <citation type="submission" date="2022-11" db="EMBL/GenBank/DDBJ databases">
        <title>High-quality draft genome sequence of Galbibacter sp. strain CMA-7.</title>
        <authorList>
            <person name="Wei L."/>
            <person name="Dong C."/>
            <person name="Shao Z."/>
        </authorList>
    </citation>
    <scope>NUCLEOTIDE SEQUENCE</scope>
    <source>
        <strain evidence="1">CMA-7</strain>
    </source>
</reference>
<organism evidence="1 2">
    <name type="scientific">Galbibacter pacificus</name>
    <dbReference type="NCBI Taxonomy" id="2996052"/>
    <lineage>
        <taxon>Bacteria</taxon>
        <taxon>Pseudomonadati</taxon>
        <taxon>Bacteroidota</taxon>
        <taxon>Flavobacteriia</taxon>
        <taxon>Flavobacteriales</taxon>
        <taxon>Flavobacteriaceae</taxon>
        <taxon>Galbibacter</taxon>
    </lineage>
</organism>
<dbReference type="RefSeq" id="WP_277903974.1">
    <property type="nucleotide sequence ID" value="NZ_JAPMUA010000001.1"/>
</dbReference>
<sequence length="280" mass="32162">MKDSPYNNLSVFPMDSANLQQANTFEMPPWRARRFNITAGSFFPINNTQIMVGSNERDFGTTIDLEDDLGFNDFSYSFMVNGQWRISKRSRFELEYFYLNRKSTHTLERELEFKDHTYEVNARVSAFFDVSIVRFFYSYAFVAKPTYEIGALIGSHVIFGDVGMQVDTETGSAEVSDNFDFTAPIPDIGIWTDIQLSKKFGLYANANYLSLTIDNIKGRVLSTNISLLYNIHNNISLKAGYNSLNFRVDVEKERLDGFFKWGYNGPMLTLTYAFGEQVKI</sequence>
<gene>
    <name evidence="1" type="ORF">OSR52_02530</name>
</gene>
<dbReference type="Proteomes" id="UP001153642">
    <property type="component" value="Unassembled WGS sequence"/>
</dbReference>
<keyword evidence="2" id="KW-1185">Reference proteome</keyword>
<accession>A0ABT6FN87</accession>
<proteinExistence type="predicted"/>
<name>A0ABT6FN87_9FLAO</name>
<evidence type="ECO:0000313" key="1">
    <source>
        <dbReference type="EMBL" id="MDG3584729.1"/>
    </source>
</evidence>
<comment type="caution">
    <text evidence="1">The sequence shown here is derived from an EMBL/GenBank/DDBJ whole genome shotgun (WGS) entry which is preliminary data.</text>
</comment>
<evidence type="ECO:0000313" key="2">
    <source>
        <dbReference type="Proteomes" id="UP001153642"/>
    </source>
</evidence>